<evidence type="ECO:0000256" key="3">
    <source>
        <dbReference type="ARBA" id="ARBA00007012"/>
    </source>
</evidence>
<feature type="transmembrane region" description="Helical" evidence="18">
    <location>
        <begin position="7"/>
        <end position="27"/>
    </location>
</feature>
<comment type="function">
    <text evidence="18">Core subunit of the mitochondrial membrane respiratory chain NADH dehydrogenase (Complex I) which catalyzes electron transfer from NADH through the respiratory chain, using ubiquinone as an electron acceptor. Essential for the catalytic activity and assembly of complex I.</text>
</comment>
<keyword evidence="10 18" id="KW-1278">Translocase</keyword>
<evidence type="ECO:0000256" key="14">
    <source>
        <dbReference type="ARBA" id="ARBA00023075"/>
    </source>
</evidence>
<protein>
    <recommendedName>
        <fullName evidence="5 18">NADH-ubiquinone oxidoreductase chain 2</fullName>
        <ecNumber evidence="4 18">7.1.1.2</ecNumber>
    </recommendedName>
</protein>
<keyword evidence="12 18" id="KW-1133">Transmembrane helix</keyword>
<dbReference type="Pfam" id="PF00361">
    <property type="entry name" value="Proton_antipo_M"/>
    <property type="match status" value="1"/>
</dbReference>
<dbReference type="PANTHER" id="PTHR46552">
    <property type="entry name" value="NADH-UBIQUINONE OXIDOREDUCTASE CHAIN 2"/>
    <property type="match status" value="1"/>
</dbReference>
<evidence type="ECO:0000256" key="16">
    <source>
        <dbReference type="ARBA" id="ARBA00023136"/>
    </source>
</evidence>
<evidence type="ECO:0000256" key="13">
    <source>
        <dbReference type="ARBA" id="ARBA00023027"/>
    </source>
</evidence>
<dbReference type="EC" id="7.1.1.2" evidence="4 18"/>
<keyword evidence="15 18" id="KW-0496">Mitochondrion</keyword>
<proteinExistence type="inferred from homology"/>
<keyword evidence="14 18" id="KW-0830">Ubiquinone</keyword>
<sequence length="335" mass="39517">MTNMFKIMFMISLMFGTLLTISAYSWMTMWMGLEINLLSIIPLMINPKNIYSSESAMKYFMTQMMASIILLFSIILMMNKSEILYNNNYYLMIIFNSSLMTKMGAAPYHFWFPEIMEGLNWMNCLMMLTWQKLAPMTIIMYSNMLIFLSFIIIISSLIGSLMGLNQTSMRKIMTYSSINHVGWMLASIISNKMIWMLYFIIYSILTLNLILIFNKLNIFQLNQLNNSLNKNKMIKFMFNMNFLSLGGLPPFLGFLPKWFTINNLIINKLFFITLVIIILTLITLFFYLRIIFSNLMFYMTEQIYMNNMKLNYNIMISSNLSLILMIMCPLIFNFM</sequence>
<feature type="transmembrane region" description="Helical" evidence="18">
    <location>
        <begin position="172"/>
        <end position="189"/>
    </location>
</feature>
<keyword evidence="16 18" id="KW-0472">Membrane</keyword>
<name>A0A7G7MTN8_9CUCU</name>
<organism evidence="20">
    <name type="scientific">Pediacus taiwanensis</name>
    <dbReference type="NCBI Taxonomy" id="2528278"/>
    <lineage>
        <taxon>Eukaryota</taxon>
        <taxon>Metazoa</taxon>
        <taxon>Ecdysozoa</taxon>
        <taxon>Arthropoda</taxon>
        <taxon>Hexapoda</taxon>
        <taxon>Insecta</taxon>
        <taxon>Pterygota</taxon>
        <taxon>Neoptera</taxon>
        <taxon>Endopterygota</taxon>
        <taxon>Coleoptera</taxon>
        <taxon>Polyphaga</taxon>
        <taxon>Cucujiformia</taxon>
        <taxon>Cucujidae</taxon>
        <taxon>Pediacus</taxon>
    </lineage>
</organism>
<evidence type="ECO:0000256" key="18">
    <source>
        <dbReference type="RuleBase" id="RU003403"/>
    </source>
</evidence>
<evidence type="ECO:0000256" key="9">
    <source>
        <dbReference type="ARBA" id="ARBA00022792"/>
    </source>
</evidence>
<keyword evidence="9 18" id="KW-0999">Mitochondrion inner membrane</keyword>
<evidence type="ECO:0000256" key="5">
    <source>
        <dbReference type="ARBA" id="ARBA00021008"/>
    </source>
</evidence>
<dbReference type="GO" id="GO:0008137">
    <property type="term" value="F:NADH dehydrogenase (ubiquinone) activity"/>
    <property type="evidence" value="ECO:0007669"/>
    <property type="project" value="UniProtKB-EC"/>
</dbReference>
<feature type="transmembrane region" description="Helical" evidence="18">
    <location>
        <begin position="236"/>
        <end position="259"/>
    </location>
</feature>
<comment type="function">
    <text evidence="1">Core subunit of the mitochondrial membrane respiratory chain NADH dehydrogenase (Complex I) that is believed to belong to the minimal assembly required for catalysis. Complex I functions in the transfer of electrons from NADH to the respiratory chain. The immediate electron acceptor for the enzyme is believed to be ubiquinone.</text>
</comment>
<keyword evidence="7 18" id="KW-0679">Respiratory chain</keyword>
<dbReference type="InterPro" id="IPR003917">
    <property type="entry name" value="NADH_UbQ_OxRdtase_chain2"/>
</dbReference>
<geneLocation type="mitochondrion" evidence="20"/>
<evidence type="ECO:0000256" key="4">
    <source>
        <dbReference type="ARBA" id="ARBA00012944"/>
    </source>
</evidence>
<keyword evidence="6" id="KW-0813">Transport</keyword>
<accession>A0A7G7MTN8</accession>
<evidence type="ECO:0000256" key="17">
    <source>
        <dbReference type="ARBA" id="ARBA00049551"/>
    </source>
</evidence>
<comment type="subcellular location">
    <subcellularLocation>
        <location evidence="2 18">Mitochondrion inner membrane</location>
        <topology evidence="2 18">Multi-pass membrane protein</topology>
    </subcellularLocation>
</comment>
<dbReference type="InterPro" id="IPR050175">
    <property type="entry name" value="Complex_I_Subunit_2"/>
</dbReference>
<dbReference type="AlphaFoldDB" id="A0A7G7MTN8"/>
<dbReference type="PANTHER" id="PTHR46552:SF1">
    <property type="entry name" value="NADH-UBIQUINONE OXIDOREDUCTASE CHAIN 2"/>
    <property type="match status" value="1"/>
</dbReference>
<evidence type="ECO:0000256" key="11">
    <source>
        <dbReference type="ARBA" id="ARBA00022982"/>
    </source>
</evidence>
<evidence type="ECO:0000259" key="19">
    <source>
        <dbReference type="Pfam" id="PF00361"/>
    </source>
</evidence>
<evidence type="ECO:0000313" key="20">
    <source>
        <dbReference type="EMBL" id="QNG56197.1"/>
    </source>
</evidence>
<evidence type="ECO:0000256" key="15">
    <source>
        <dbReference type="ARBA" id="ARBA00023128"/>
    </source>
</evidence>
<evidence type="ECO:0000256" key="8">
    <source>
        <dbReference type="ARBA" id="ARBA00022692"/>
    </source>
</evidence>
<feature type="transmembrane region" description="Helical" evidence="18">
    <location>
        <begin position="195"/>
        <end position="216"/>
    </location>
</feature>
<comment type="catalytic activity">
    <reaction evidence="17 18">
        <text>a ubiquinone + NADH + 5 H(+)(in) = a ubiquinol + NAD(+) + 4 H(+)(out)</text>
        <dbReference type="Rhea" id="RHEA:29091"/>
        <dbReference type="Rhea" id="RHEA-COMP:9565"/>
        <dbReference type="Rhea" id="RHEA-COMP:9566"/>
        <dbReference type="ChEBI" id="CHEBI:15378"/>
        <dbReference type="ChEBI" id="CHEBI:16389"/>
        <dbReference type="ChEBI" id="CHEBI:17976"/>
        <dbReference type="ChEBI" id="CHEBI:57540"/>
        <dbReference type="ChEBI" id="CHEBI:57945"/>
        <dbReference type="EC" id="7.1.1.2"/>
    </reaction>
</comment>
<dbReference type="EMBL" id="MK614512">
    <property type="protein sequence ID" value="QNG56197.1"/>
    <property type="molecule type" value="Genomic_DNA"/>
</dbReference>
<feature type="transmembrane region" description="Helical" evidence="18">
    <location>
        <begin position="89"/>
        <end position="111"/>
    </location>
</feature>
<evidence type="ECO:0000256" key="7">
    <source>
        <dbReference type="ARBA" id="ARBA00022660"/>
    </source>
</evidence>
<dbReference type="PRINTS" id="PR01436">
    <property type="entry name" value="NADHDHGNASE2"/>
</dbReference>
<feature type="domain" description="NADH:quinone oxidoreductase/Mrp antiporter transmembrane" evidence="19">
    <location>
        <begin position="23"/>
        <end position="283"/>
    </location>
</feature>
<feature type="transmembrane region" description="Helical" evidence="18">
    <location>
        <begin position="310"/>
        <end position="332"/>
    </location>
</feature>
<feature type="transmembrane region" description="Helical" evidence="18">
    <location>
        <begin position="138"/>
        <end position="160"/>
    </location>
</feature>
<gene>
    <name evidence="20" type="primary">nad2</name>
</gene>
<feature type="transmembrane region" description="Helical" evidence="18">
    <location>
        <begin position="265"/>
        <end position="290"/>
    </location>
</feature>
<keyword evidence="11 18" id="KW-0249">Electron transport</keyword>
<evidence type="ECO:0000256" key="1">
    <source>
        <dbReference type="ARBA" id="ARBA00003257"/>
    </source>
</evidence>
<evidence type="ECO:0000256" key="6">
    <source>
        <dbReference type="ARBA" id="ARBA00022448"/>
    </source>
</evidence>
<dbReference type="GO" id="GO:0006120">
    <property type="term" value="P:mitochondrial electron transport, NADH to ubiquinone"/>
    <property type="evidence" value="ECO:0007669"/>
    <property type="project" value="InterPro"/>
</dbReference>
<dbReference type="GO" id="GO:0005743">
    <property type="term" value="C:mitochondrial inner membrane"/>
    <property type="evidence" value="ECO:0007669"/>
    <property type="project" value="UniProtKB-SubCell"/>
</dbReference>
<keyword evidence="13 18" id="KW-0520">NAD</keyword>
<evidence type="ECO:0000256" key="2">
    <source>
        <dbReference type="ARBA" id="ARBA00004448"/>
    </source>
</evidence>
<dbReference type="InterPro" id="IPR001750">
    <property type="entry name" value="ND/Mrp_TM"/>
</dbReference>
<evidence type="ECO:0000256" key="10">
    <source>
        <dbReference type="ARBA" id="ARBA00022967"/>
    </source>
</evidence>
<comment type="similarity">
    <text evidence="3 18">Belongs to the complex I subunit 2 family.</text>
</comment>
<evidence type="ECO:0000256" key="12">
    <source>
        <dbReference type="ARBA" id="ARBA00022989"/>
    </source>
</evidence>
<feature type="transmembrane region" description="Helical" evidence="18">
    <location>
        <begin position="59"/>
        <end position="77"/>
    </location>
</feature>
<reference evidence="20" key="1">
    <citation type="journal article" date="2020" name="Syst. Entomol.">
        <title>A comprehensive phylogeny of flat bark beetles (Coleoptera: Cucujidae) with a revised classification and a new South American genus.</title>
        <authorList>
            <person name="Jin M."/>
            <person name="Zwick A."/>
            <person name="Slipinski A."/>
            <person name="Marris J.W.M."/>
            <person name="Thomas M.C."/>
            <person name="Pang H."/>
        </authorList>
    </citation>
    <scope>NUCLEOTIDE SEQUENCE</scope>
</reference>
<keyword evidence="8 18" id="KW-0812">Transmembrane</keyword>